<dbReference type="Proteomes" id="UP001160550">
    <property type="component" value="Unassembled WGS sequence"/>
</dbReference>
<protein>
    <submittedName>
        <fullName evidence="1">Uncharacterized protein</fullName>
    </submittedName>
</protein>
<sequence length="84" mass="9397">MAVGTMLYLVYLDGDLDTIADPSLVPLAPGLYLAESTQPRSRLYHAIKRRHAPRRLLVAPLADDPKFKGMQPGALSWLRARRAR</sequence>
<accession>A0ABT6MTE8</accession>
<name>A0ABT6MTE8_9GAMM</name>
<proteinExistence type="predicted"/>
<dbReference type="EMBL" id="JARYGX010000023">
    <property type="protein sequence ID" value="MDH7453902.1"/>
    <property type="molecule type" value="Genomic_DNA"/>
</dbReference>
<keyword evidence="2" id="KW-1185">Reference proteome</keyword>
<reference evidence="1" key="1">
    <citation type="journal article" date="2007" name="Int. J. Syst. Evol. Microbiol.">
        <title>Luteimonas composti sp. nov., a moderately thermophilic bacterium isolated from food waste.</title>
        <authorList>
            <person name="Young C.C."/>
            <person name="Kampfer P."/>
            <person name="Chen W.M."/>
            <person name="Yen W.S."/>
            <person name="Arun A.B."/>
            <person name="Lai W.A."/>
            <person name="Shen F.T."/>
            <person name="Rekha P.D."/>
            <person name="Lin K.Y."/>
            <person name="Chou J.H."/>
        </authorList>
    </citation>
    <scope>NUCLEOTIDE SEQUENCE</scope>
    <source>
        <strain evidence="1">CC-YY355</strain>
    </source>
</reference>
<evidence type="ECO:0000313" key="2">
    <source>
        <dbReference type="Proteomes" id="UP001160550"/>
    </source>
</evidence>
<dbReference type="RefSeq" id="WP_280943110.1">
    <property type="nucleotide sequence ID" value="NZ_JARYGX010000023.1"/>
</dbReference>
<reference evidence="1" key="2">
    <citation type="submission" date="2023-04" db="EMBL/GenBank/DDBJ databases">
        <authorList>
            <person name="Sun J.-Q."/>
        </authorList>
    </citation>
    <scope>NUCLEOTIDE SEQUENCE</scope>
    <source>
        <strain evidence="1">CC-YY355</strain>
    </source>
</reference>
<organism evidence="1 2">
    <name type="scientific">Luteimonas composti</name>
    <dbReference type="NCBI Taxonomy" id="398257"/>
    <lineage>
        <taxon>Bacteria</taxon>
        <taxon>Pseudomonadati</taxon>
        <taxon>Pseudomonadota</taxon>
        <taxon>Gammaproteobacteria</taxon>
        <taxon>Lysobacterales</taxon>
        <taxon>Lysobacteraceae</taxon>
        <taxon>Luteimonas</taxon>
    </lineage>
</organism>
<comment type="caution">
    <text evidence="1">The sequence shown here is derived from an EMBL/GenBank/DDBJ whole genome shotgun (WGS) entry which is preliminary data.</text>
</comment>
<evidence type="ECO:0000313" key="1">
    <source>
        <dbReference type="EMBL" id="MDH7453902.1"/>
    </source>
</evidence>
<gene>
    <name evidence="1" type="ORF">QF205_12615</name>
</gene>